<keyword evidence="3 4" id="KW-0067">ATP-binding</keyword>
<feature type="domain" description="ATP-grasp" evidence="5">
    <location>
        <begin position="110"/>
        <end position="313"/>
    </location>
</feature>
<dbReference type="RefSeq" id="WP_067302880.1">
    <property type="nucleotide sequence ID" value="NZ_CP016279.1"/>
</dbReference>
<evidence type="ECO:0000256" key="4">
    <source>
        <dbReference type="PROSITE-ProRule" id="PRU00409"/>
    </source>
</evidence>
<dbReference type="InterPro" id="IPR011761">
    <property type="entry name" value="ATP-grasp"/>
</dbReference>
<evidence type="ECO:0000313" key="7">
    <source>
        <dbReference type="EMBL" id="MBP2047987.1"/>
    </source>
</evidence>
<keyword evidence="2 4" id="KW-0547">Nucleotide-binding</keyword>
<evidence type="ECO:0000313" key="6">
    <source>
        <dbReference type="EMBL" id="ANP50338.1"/>
    </source>
</evidence>
<keyword evidence="1" id="KW-0436">Ligase</keyword>
<dbReference type="GO" id="GO:0005524">
    <property type="term" value="F:ATP binding"/>
    <property type="evidence" value="ECO:0007669"/>
    <property type="project" value="UniProtKB-UniRule"/>
</dbReference>
<dbReference type="Gene3D" id="3.30.470.20">
    <property type="entry name" value="ATP-grasp fold, B domain"/>
    <property type="match status" value="1"/>
</dbReference>
<protein>
    <submittedName>
        <fullName evidence="7">D-alanine-D-alanine ligase-like ATP-grasp enzyme</fullName>
    </submittedName>
</protein>
<dbReference type="Pfam" id="PF13535">
    <property type="entry name" value="ATP-grasp_4"/>
    <property type="match status" value="1"/>
</dbReference>
<evidence type="ECO:0000313" key="8">
    <source>
        <dbReference type="Proteomes" id="UP000092659"/>
    </source>
</evidence>
<dbReference type="Proteomes" id="UP000092659">
    <property type="component" value="Chromosome"/>
</dbReference>
<dbReference type="AlphaFoldDB" id="A0A1B1AUT3"/>
<keyword evidence="9" id="KW-1185">Reference proteome</keyword>
<dbReference type="PANTHER" id="PTHR43585:SF2">
    <property type="entry name" value="ATP-GRASP ENZYME FSQD"/>
    <property type="match status" value="1"/>
</dbReference>
<dbReference type="EMBL" id="JAGGLP010000002">
    <property type="protein sequence ID" value="MBP2047987.1"/>
    <property type="molecule type" value="Genomic_DNA"/>
</dbReference>
<dbReference type="PANTHER" id="PTHR43585">
    <property type="entry name" value="FUMIPYRROLE BIOSYNTHESIS PROTEIN C"/>
    <property type="match status" value="1"/>
</dbReference>
<dbReference type="KEGG" id="sgs:AVL59_12535"/>
<evidence type="ECO:0000259" key="5">
    <source>
        <dbReference type="PROSITE" id="PS50975"/>
    </source>
</evidence>
<accession>A0A1B1AUT3</accession>
<evidence type="ECO:0000256" key="2">
    <source>
        <dbReference type="ARBA" id="ARBA00022741"/>
    </source>
</evidence>
<evidence type="ECO:0000313" key="9">
    <source>
        <dbReference type="Proteomes" id="UP001519309"/>
    </source>
</evidence>
<dbReference type="PROSITE" id="PS50975">
    <property type="entry name" value="ATP_GRASP"/>
    <property type="match status" value="1"/>
</dbReference>
<organism evidence="6 8">
    <name type="scientific">Streptomyces griseochromogenes</name>
    <dbReference type="NCBI Taxonomy" id="68214"/>
    <lineage>
        <taxon>Bacteria</taxon>
        <taxon>Bacillati</taxon>
        <taxon>Actinomycetota</taxon>
        <taxon>Actinomycetes</taxon>
        <taxon>Kitasatosporales</taxon>
        <taxon>Streptomycetaceae</taxon>
        <taxon>Streptomyces</taxon>
    </lineage>
</organism>
<evidence type="ECO:0000256" key="3">
    <source>
        <dbReference type="ARBA" id="ARBA00022840"/>
    </source>
</evidence>
<dbReference type="GO" id="GO:0046872">
    <property type="term" value="F:metal ion binding"/>
    <property type="evidence" value="ECO:0007669"/>
    <property type="project" value="InterPro"/>
</dbReference>
<proteinExistence type="predicted"/>
<dbReference type="OrthoDB" id="24041at2"/>
<dbReference type="Gene3D" id="3.40.50.20">
    <property type="match status" value="1"/>
</dbReference>
<dbReference type="STRING" id="68214.AVL59_12535"/>
<dbReference type="InterPro" id="IPR052032">
    <property type="entry name" value="ATP-dep_AA_Ligase"/>
</dbReference>
<reference evidence="6 8" key="1">
    <citation type="submission" date="2016-06" db="EMBL/GenBank/DDBJ databases">
        <title>Complete genome sequence of Streptomyces griseochromogenes ATCC 14511, the Blasticidin S producer.</title>
        <authorList>
            <person name="Wu L."/>
        </authorList>
    </citation>
    <scope>NUCLEOTIDE SEQUENCE [LARGE SCALE GENOMIC DNA]</scope>
    <source>
        <strain evidence="6 8">ATCC 14511</strain>
    </source>
</reference>
<reference evidence="7 9" key="2">
    <citation type="submission" date="2021-03" db="EMBL/GenBank/DDBJ databases">
        <title>Genomic Encyclopedia of Type Strains, Phase IV (KMG-IV): sequencing the most valuable type-strain genomes for metagenomic binning, comparative biology and taxonomic classification.</title>
        <authorList>
            <person name="Goeker M."/>
        </authorList>
    </citation>
    <scope>NUCLEOTIDE SEQUENCE [LARGE SCALE GENOMIC DNA]</scope>
    <source>
        <strain evidence="7 9">DSM 40499</strain>
    </source>
</reference>
<gene>
    <name evidence="6" type="ORF">AVL59_12535</name>
    <name evidence="7" type="ORF">J2Z21_000911</name>
</gene>
<evidence type="ECO:0000256" key="1">
    <source>
        <dbReference type="ARBA" id="ARBA00022598"/>
    </source>
</evidence>
<dbReference type="Proteomes" id="UP001519309">
    <property type="component" value="Unassembled WGS sequence"/>
</dbReference>
<dbReference type="GO" id="GO:0016874">
    <property type="term" value="F:ligase activity"/>
    <property type="evidence" value="ECO:0007669"/>
    <property type="project" value="UniProtKB-KW"/>
</dbReference>
<dbReference type="EMBL" id="CP016279">
    <property type="protein sequence ID" value="ANP50338.1"/>
    <property type="molecule type" value="Genomic_DNA"/>
</dbReference>
<dbReference type="SUPFAM" id="SSF56059">
    <property type="entry name" value="Glutathione synthetase ATP-binding domain-like"/>
    <property type="match status" value="1"/>
</dbReference>
<sequence length="422" mass="46177">MNQTFVCLETTEPFTRKLAKTAAAEGDRLLFVSDGEGQPEGTARLRFDVREDPAAAAAAIRAQCGDAPVAAVVTSEEVLVTAAAAMAEALGVGRNSVAALSAARDKAQMKQLWRAAGVSTPHGRHLTSRKGLDLEQFTFPAIVKPARGFASCGVRRVESGAELQDQLRRIGLFNATLIAKEGGASSGFLVEQCLEGPEYAVDTVWFDGEPVCEFILSRNWGAQATGPWFPDRLYLLDQTLPEERRRRILGLVRQAVAALGISYGATHTEIRFHDEEPYVLEAAARPGAGGLFYQVLEHAHGVDFTRALYLSQVCADRAEFDRRLGTWEWRPVAADTGYFLYNLPYAGSGIVEEVVGLDELDRREEVLWSVCLKEPGSHLPPYDDLNSDYFGHVIGRHVSRPGGPTLEELLESLGTTVRVVYR</sequence>
<name>A0A1B1AUT3_9ACTN</name>